<dbReference type="Gene3D" id="1.10.150.130">
    <property type="match status" value="1"/>
</dbReference>
<dbReference type="EMBL" id="CP022415">
    <property type="protein sequence ID" value="ASM72507.1"/>
    <property type="molecule type" value="Genomic_DNA"/>
</dbReference>
<dbReference type="PROSITE" id="PS51900">
    <property type="entry name" value="CB"/>
    <property type="match status" value="1"/>
</dbReference>
<organism evidence="8 9">
    <name type="scientific">Pseudosulfitobacter pseudonitzschiae</name>
    <dbReference type="NCBI Taxonomy" id="1402135"/>
    <lineage>
        <taxon>Bacteria</taxon>
        <taxon>Pseudomonadati</taxon>
        <taxon>Pseudomonadota</taxon>
        <taxon>Alphaproteobacteria</taxon>
        <taxon>Rhodobacterales</taxon>
        <taxon>Roseobacteraceae</taxon>
        <taxon>Pseudosulfitobacter</taxon>
    </lineage>
</organism>
<keyword evidence="9" id="KW-1185">Reference proteome</keyword>
<gene>
    <name evidence="8" type="ORF">SULPSESMR1_01696</name>
</gene>
<dbReference type="KEGG" id="spse:SULPSESMR1_01696"/>
<dbReference type="RefSeq" id="WP_089420408.1">
    <property type="nucleotide sequence ID" value="NZ_CP022415.1"/>
</dbReference>
<dbReference type="InterPro" id="IPR002104">
    <property type="entry name" value="Integrase_catalytic"/>
</dbReference>
<dbReference type="InterPro" id="IPR011010">
    <property type="entry name" value="DNA_brk_join_enz"/>
</dbReference>
<sequence>MVKRNLPPYVYKMGRMGYLYYRRDGVSHRMPDDPASAEFAQEYARLRSGRAVPKAKRNIKKLIASYMASEKWRGKKLNTQKSYRQSFRYLEEKIGPFDPASIKPHNVYDMRDSMADKPTTSKRRVSALSVLMQHAVQIGWIDRNPIHKFEHLKTKKAPRKPWPQDLIDAARAKAPPDTRLLFEMMLGTGQRISDVLAMQWDQIEDDGIWVSQGKTGARLYVPFTARLLDMLSGIPRRGLHIITLPDGRPMKYNSAYNRMMELRREIGAEEYDNHALRHSAASEIAALPGMTEEHVKALTGHTSSNMVRLYSGPAGQKARATEAQKARK</sequence>
<feature type="domain" description="Tyr recombinase" evidence="6">
    <location>
        <begin position="153"/>
        <end position="323"/>
    </location>
</feature>
<dbReference type="Gene3D" id="1.10.443.10">
    <property type="entry name" value="Intergrase catalytic core"/>
    <property type="match status" value="1"/>
</dbReference>
<keyword evidence="3 5" id="KW-0238">DNA-binding</keyword>
<name>A0A221K113_9RHOB</name>
<keyword evidence="4" id="KW-0233">DNA recombination</keyword>
<accession>A0A221K113</accession>
<dbReference type="GO" id="GO:0003677">
    <property type="term" value="F:DNA binding"/>
    <property type="evidence" value="ECO:0007669"/>
    <property type="project" value="UniProtKB-UniRule"/>
</dbReference>
<dbReference type="InterPro" id="IPR050090">
    <property type="entry name" value="Tyrosine_recombinase_XerCD"/>
</dbReference>
<evidence type="ECO:0000313" key="8">
    <source>
        <dbReference type="EMBL" id="ASM72507.1"/>
    </source>
</evidence>
<reference evidence="8 9" key="1">
    <citation type="submission" date="2017-07" db="EMBL/GenBank/DDBJ databases">
        <title>Genome Sequence of Sulfitobacter pseudonitzschiae Strain SMR1 Isolated from a culture of the Diatom Skeletonema marinoi.</title>
        <authorList>
            <person name="Topel M."/>
            <person name="Pinder M.I.M."/>
            <person name="Johansson O.N."/>
            <person name="Kourtchenko O."/>
            <person name="Godhe A."/>
            <person name="Clarke A.K."/>
        </authorList>
    </citation>
    <scope>NUCLEOTIDE SEQUENCE [LARGE SCALE GENOMIC DNA]</scope>
    <source>
        <strain evidence="8 9">SMR1</strain>
    </source>
</reference>
<dbReference type="GO" id="GO:0015074">
    <property type="term" value="P:DNA integration"/>
    <property type="evidence" value="ECO:0007669"/>
    <property type="project" value="UniProtKB-KW"/>
</dbReference>
<dbReference type="PROSITE" id="PS51898">
    <property type="entry name" value="TYR_RECOMBINASE"/>
    <property type="match status" value="1"/>
</dbReference>
<evidence type="ECO:0000256" key="2">
    <source>
        <dbReference type="ARBA" id="ARBA00022908"/>
    </source>
</evidence>
<evidence type="ECO:0000256" key="4">
    <source>
        <dbReference type="ARBA" id="ARBA00023172"/>
    </source>
</evidence>
<dbReference type="InterPro" id="IPR010998">
    <property type="entry name" value="Integrase_recombinase_N"/>
</dbReference>
<evidence type="ECO:0000256" key="3">
    <source>
        <dbReference type="ARBA" id="ARBA00023125"/>
    </source>
</evidence>
<comment type="similarity">
    <text evidence="1">Belongs to the 'phage' integrase family.</text>
</comment>
<evidence type="ECO:0000313" key="9">
    <source>
        <dbReference type="Proteomes" id="UP000199754"/>
    </source>
</evidence>
<evidence type="ECO:0000259" key="6">
    <source>
        <dbReference type="PROSITE" id="PS51898"/>
    </source>
</evidence>
<dbReference type="OrthoDB" id="7510934at2"/>
<dbReference type="InterPro" id="IPR013762">
    <property type="entry name" value="Integrase-like_cat_sf"/>
</dbReference>
<dbReference type="Proteomes" id="UP000199754">
    <property type="component" value="Chromosome"/>
</dbReference>
<dbReference type="AlphaFoldDB" id="A0A221K113"/>
<evidence type="ECO:0000256" key="5">
    <source>
        <dbReference type="PROSITE-ProRule" id="PRU01248"/>
    </source>
</evidence>
<dbReference type="SUPFAM" id="SSF56349">
    <property type="entry name" value="DNA breaking-rejoining enzymes"/>
    <property type="match status" value="1"/>
</dbReference>
<protein>
    <submittedName>
        <fullName evidence="8">Site-specific tyrosine recombinase XerC</fullName>
    </submittedName>
</protein>
<keyword evidence="2" id="KW-0229">DNA integration</keyword>
<dbReference type="GO" id="GO:0006310">
    <property type="term" value="P:DNA recombination"/>
    <property type="evidence" value="ECO:0007669"/>
    <property type="project" value="UniProtKB-KW"/>
</dbReference>
<evidence type="ECO:0000259" key="7">
    <source>
        <dbReference type="PROSITE" id="PS51900"/>
    </source>
</evidence>
<proteinExistence type="inferred from homology"/>
<dbReference type="PANTHER" id="PTHR30349">
    <property type="entry name" value="PHAGE INTEGRASE-RELATED"/>
    <property type="match status" value="1"/>
</dbReference>
<feature type="domain" description="Core-binding (CB)" evidence="7">
    <location>
        <begin position="63"/>
        <end position="136"/>
    </location>
</feature>
<dbReference type="PANTHER" id="PTHR30349:SF41">
    <property type="entry name" value="INTEGRASE_RECOMBINASE PROTEIN MJ0367-RELATED"/>
    <property type="match status" value="1"/>
</dbReference>
<dbReference type="Pfam" id="PF00589">
    <property type="entry name" value="Phage_integrase"/>
    <property type="match status" value="1"/>
</dbReference>
<dbReference type="InterPro" id="IPR044068">
    <property type="entry name" value="CB"/>
</dbReference>
<evidence type="ECO:0000256" key="1">
    <source>
        <dbReference type="ARBA" id="ARBA00008857"/>
    </source>
</evidence>